<evidence type="ECO:0000313" key="2">
    <source>
        <dbReference type="Proteomes" id="UP000594638"/>
    </source>
</evidence>
<dbReference type="AlphaFoldDB" id="A0A8S0UWD2"/>
<comment type="caution">
    <text evidence="1">The sequence shown here is derived from an EMBL/GenBank/DDBJ whole genome shotgun (WGS) entry which is preliminary data.</text>
</comment>
<dbReference type="Gramene" id="OE9A021662T1">
    <property type="protein sequence ID" value="OE9A021662C1"/>
    <property type="gene ID" value="OE9A021662"/>
</dbReference>
<reference evidence="1 2" key="1">
    <citation type="submission" date="2019-12" db="EMBL/GenBank/DDBJ databases">
        <authorList>
            <person name="Alioto T."/>
            <person name="Alioto T."/>
            <person name="Gomez Garrido J."/>
        </authorList>
    </citation>
    <scope>NUCLEOTIDE SEQUENCE [LARGE SCALE GENOMIC DNA]</scope>
</reference>
<accession>A0A8S0UWD2</accession>
<protein>
    <submittedName>
        <fullName evidence="1">Oxygen-independent coproporphyrinogen-III oxidase-like protein sll1917</fullName>
    </submittedName>
</protein>
<name>A0A8S0UWD2_OLEEU</name>
<gene>
    <name evidence="1" type="ORF">OLEA9_A021662</name>
</gene>
<proteinExistence type="predicted"/>
<evidence type="ECO:0000313" key="1">
    <source>
        <dbReference type="EMBL" id="CAA3023708.1"/>
    </source>
</evidence>
<dbReference type="EMBL" id="CACTIH010009094">
    <property type="protein sequence ID" value="CAA3023708.1"/>
    <property type="molecule type" value="Genomic_DNA"/>
</dbReference>
<dbReference type="Proteomes" id="UP000594638">
    <property type="component" value="Unassembled WGS sequence"/>
</dbReference>
<keyword evidence="2" id="KW-1185">Reference proteome</keyword>
<sequence>MDKKGKATRVDTVIAGVVKETVVEKRVGVTTTTITEEQAGSSHSAPTFGLHVKRTPRPTRILRSPYVIDAGKQSKHSNGVIVFDKHVMQADEANLIAFQNWFNKGYKPRNKYISSSCLCARASYEFTDGFN</sequence>
<organism evidence="1 2">
    <name type="scientific">Olea europaea subsp. europaea</name>
    <dbReference type="NCBI Taxonomy" id="158383"/>
    <lineage>
        <taxon>Eukaryota</taxon>
        <taxon>Viridiplantae</taxon>
        <taxon>Streptophyta</taxon>
        <taxon>Embryophyta</taxon>
        <taxon>Tracheophyta</taxon>
        <taxon>Spermatophyta</taxon>
        <taxon>Magnoliopsida</taxon>
        <taxon>eudicotyledons</taxon>
        <taxon>Gunneridae</taxon>
        <taxon>Pentapetalae</taxon>
        <taxon>asterids</taxon>
        <taxon>lamiids</taxon>
        <taxon>Lamiales</taxon>
        <taxon>Oleaceae</taxon>
        <taxon>Oleeae</taxon>
        <taxon>Olea</taxon>
    </lineage>
</organism>